<organism evidence="2 3">
    <name type="scientific">Kushneria marisflavi</name>
    <dbReference type="NCBI Taxonomy" id="157779"/>
    <lineage>
        <taxon>Bacteria</taxon>
        <taxon>Pseudomonadati</taxon>
        <taxon>Pseudomonadota</taxon>
        <taxon>Gammaproteobacteria</taxon>
        <taxon>Oceanospirillales</taxon>
        <taxon>Halomonadaceae</taxon>
        <taxon>Kushneria</taxon>
    </lineage>
</organism>
<dbReference type="EMBL" id="CP021358">
    <property type="protein sequence ID" value="ART63804.1"/>
    <property type="molecule type" value="Genomic_DNA"/>
</dbReference>
<dbReference type="Gene3D" id="2.30.30.830">
    <property type="match status" value="1"/>
</dbReference>
<evidence type="ECO:0000256" key="1">
    <source>
        <dbReference type="SAM" id="MobiDB-lite"/>
    </source>
</evidence>
<feature type="region of interest" description="Disordered" evidence="1">
    <location>
        <begin position="58"/>
        <end position="92"/>
    </location>
</feature>
<gene>
    <name evidence="2" type="ORF">B9H00_12695</name>
</gene>
<dbReference type="RefSeq" id="WP_086900949.1">
    <property type="nucleotide sequence ID" value="NZ_CP021358.1"/>
</dbReference>
<dbReference type="InterPro" id="IPR007446">
    <property type="entry name" value="PilP"/>
</dbReference>
<dbReference type="AlphaFoldDB" id="A0A240UQP3"/>
<dbReference type="OrthoDB" id="5296580at2"/>
<protein>
    <submittedName>
        <fullName evidence="2">Uncharacterized protein</fullName>
    </submittedName>
</protein>
<name>A0A240UQP3_9GAMM</name>
<evidence type="ECO:0000313" key="2">
    <source>
        <dbReference type="EMBL" id="ART63804.1"/>
    </source>
</evidence>
<proteinExistence type="predicted"/>
<sequence>MKPAPLMVMTLCLALWGCGRNDTAQLDAELETLRTRPVGHLDALPEQPAYQPLHYSAGGHRSPFASPPGMVAATPAASPPSGSVSPDPDRAREPLERYPLESLRLVGTLSVGGRTIALIRTPEGRVIRIGYRARIGENSGRVTRIGSDHIEITELAPDGRGGFSDVSRTLTLGATS</sequence>
<feature type="compositionally biased region" description="Low complexity" evidence="1">
    <location>
        <begin position="72"/>
        <end position="86"/>
    </location>
</feature>
<dbReference type="KEGG" id="kma:B9H00_12695"/>
<reference evidence="2 3" key="1">
    <citation type="submission" date="2017-05" db="EMBL/GenBank/DDBJ databases">
        <authorList>
            <person name="Song R."/>
            <person name="Chenine A.L."/>
            <person name="Ruprecht R.M."/>
        </authorList>
    </citation>
    <scope>NUCLEOTIDE SEQUENCE [LARGE SCALE GENOMIC DNA]</scope>
    <source>
        <strain evidence="2">SW32</strain>
    </source>
</reference>
<dbReference type="PIRSF" id="PIRSF016481">
    <property type="entry name" value="Pilus_assembly_PilP"/>
    <property type="match status" value="1"/>
</dbReference>
<accession>A0A240UQP3</accession>
<evidence type="ECO:0000313" key="3">
    <source>
        <dbReference type="Proteomes" id="UP000194457"/>
    </source>
</evidence>
<dbReference type="Pfam" id="PF04351">
    <property type="entry name" value="PilP"/>
    <property type="match status" value="1"/>
</dbReference>
<dbReference type="Proteomes" id="UP000194457">
    <property type="component" value="Chromosome"/>
</dbReference>
<keyword evidence="3" id="KW-1185">Reference proteome</keyword>